<name>A0A8J2S8M5_9STRA</name>
<evidence type="ECO:0000256" key="2">
    <source>
        <dbReference type="SAM" id="SignalP"/>
    </source>
</evidence>
<dbReference type="AlphaFoldDB" id="A0A8J2S8M5"/>
<organism evidence="4 5">
    <name type="scientific">Pelagomonas calceolata</name>
    <dbReference type="NCBI Taxonomy" id="35677"/>
    <lineage>
        <taxon>Eukaryota</taxon>
        <taxon>Sar</taxon>
        <taxon>Stramenopiles</taxon>
        <taxon>Ochrophyta</taxon>
        <taxon>Pelagophyceae</taxon>
        <taxon>Pelagomonadales</taxon>
        <taxon>Pelagomonadaceae</taxon>
        <taxon>Pelagomonas</taxon>
    </lineage>
</organism>
<dbReference type="InterPro" id="IPR004167">
    <property type="entry name" value="PSBD"/>
</dbReference>
<evidence type="ECO:0000256" key="1">
    <source>
        <dbReference type="ARBA" id="ARBA00007317"/>
    </source>
</evidence>
<keyword evidence="2" id="KW-0732">Signal</keyword>
<sequence>MPRPRRRALLCVTLHAALALAPAPTRRRPATRLHAATLGPPRVKASGYARKLAKDFGVDLHSVTGTGPGGRIVARDVEGAKGSNWVATPGATTATPKAQKLAKKEAVDLSTVAATGRFGRVTEDDVKRALGTLTEALGIQQGATIDVYPQLGSVPMTGMQQAIAANMEKTLDVPVFRVSKTIATDAFDDLYRKLKPEGVTVSALLAKAVAVSLKKHPLINAAYGPSGTIEYNAHINVAQAVALEGGLITPTLKDADSTSLTDLSANWKELVGKARSGSLAPDEYQSGTFTISNLGMMAVDKFAAILPPGQGAILAVASAKPQIVHLPKALTGMGIEKRMMVTLTCDHRIISGADAALFLRDLQQAIESPGALAK</sequence>
<feature type="chain" id="PRO_5035217223" description="Peripheral subunit-binding (PSBD) domain-containing protein" evidence="2">
    <location>
        <begin position="20"/>
        <end position="374"/>
    </location>
</feature>
<dbReference type="Pfam" id="PF00198">
    <property type="entry name" value="2-oxoacid_dh"/>
    <property type="match status" value="1"/>
</dbReference>
<proteinExistence type="inferred from homology"/>
<dbReference type="GO" id="GO:0045254">
    <property type="term" value="C:pyruvate dehydrogenase complex"/>
    <property type="evidence" value="ECO:0007669"/>
    <property type="project" value="InterPro"/>
</dbReference>
<dbReference type="InterPro" id="IPR045257">
    <property type="entry name" value="E2/Pdx1"/>
</dbReference>
<dbReference type="PANTHER" id="PTHR23151">
    <property type="entry name" value="DIHYDROLIPOAMIDE ACETYL/SUCCINYL-TRANSFERASE-RELATED"/>
    <property type="match status" value="1"/>
</dbReference>
<dbReference type="Pfam" id="PF02817">
    <property type="entry name" value="E3_binding"/>
    <property type="match status" value="2"/>
</dbReference>
<dbReference type="EMBL" id="CAKKNE010000001">
    <property type="protein sequence ID" value="CAH0366868.1"/>
    <property type="molecule type" value="Genomic_DNA"/>
</dbReference>
<dbReference type="PROSITE" id="PS51826">
    <property type="entry name" value="PSBD"/>
    <property type="match status" value="2"/>
</dbReference>
<dbReference type="OrthoDB" id="537444at2759"/>
<evidence type="ECO:0000313" key="4">
    <source>
        <dbReference type="EMBL" id="CAH0366868.1"/>
    </source>
</evidence>
<feature type="domain" description="Peripheral subunit-binding (PSBD)" evidence="3">
    <location>
        <begin position="93"/>
        <end position="130"/>
    </location>
</feature>
<gene>
    <name evidence="4" type="ORF">PECAL_1P33810</name>
</gene>
<reference evidence="4" key="1">
    <citation type="submission" date="2021-11" db="EMBL/GenBank/DDBJ databases">
        <authorList>
            <consortium name="Genoscope - CEA"/>
            <person name="William W."/>
        </authorList>
    </citation>
    <scope>NUCLEOTIDE SEQUENCE</scope>
</reference>
<dbReference type="InterPro" id="IPR001078">
    <property type="entry name" value="2-oxoacid_DH_actylTfrase"/>
</dbReference>
<dbReference type="SUPFAM" id="SSF47005">
    <property type="entry name" value="Peripheral subunit-binding domain of 2-oxo acid dehydrogenase complex"/>
    <property type="match status" value="2"/>
</dbReference>
<keyword evidence="5" id="KW-1185">Reference proteome</keyword>
<comment type="caution">
    <text evidence="4">The sequence shown here is derived from an EMBL/GenBank/DDBJ whole genome shotgun (WGS) entry which is preliminary data.</text>
</comment>
<dbReference type="GO" id="GO:0009534">
    <property type="term" value="C:chloroplast thylakoid"/>
    <property type="evidence" value="ECO:0007669"/>
    <property type="project" value="TreeGrafter"/>
</dbReference>
<dbReference type="PANTHER" id="PTHR23151:SF75">
    <property type="entry name" value="DIHYDROLIPOYLLYSINE-RESIDUE ACETYLTRANSFERASE COMPONENT 5 OF PYRUVATE DEHYDROGENASE COMPLEX, CHLOROPLASTIC"/>
    <property type="match status" value="1"/>
</dbReference>
<accession>A0A8J2S8M5</accession>
<dbReference type="InterPro" id="IPR036625">
    <property type="entry name" value="E3-bd_dom_sf"/>
</dbReference>
<dbReference type="GO" id="GO:0006086">
    <property type="term" value="P:pyruvate decarboxylation to acetyl-CoA"/>
    <property type="evidence" value="ECO:0007669"/>
    <property type="project" value="InterPro"/>
</dbReference>
<comment type="similarity">
    <text evidence="1">Belongs to the 2-oxoacid dehydrogenase family.</text>
</comment>
<evidence type="ECO:0000313" key="5">
    <source>
        <dbReference type="Proteomes" id="UP000789595"/>
    </source>
</evidence>
<dbReference type="Proteomes" id="UP000789595">
    <property type="component" value="Unassembled WGS sequence"/>
</dbReference>
<dbReference type="Gene3D" id="4.10.320.10">
    <property type="entry name" value="E3-binding domain"/>
    <property type="match status" value="2"/>
</dbReference>
<dbReference type="InterPro" id="IPR023213">
    <property type="entry name" value="CAT-like_dom_sf"/>
</dbReference>
<evidence type="ECO:0000259" key="3">
    <source>
        <dbReference type="PROSITE" id="PS51826"/>
    </source>
</evidence>
<dbReference type="GO" id="GO:0009941">
    <property type="term" value="C:chloroplast envelope"/>
    <property type="evidence" value="ECO:0007669"/>
    <property type="project" value="TreeGrafter"/>
</dbReference>
<feature type="domain" description="Peripheral subunit-binding (PSBD)" evidence="3">
    <location>
        <begin position="44"/>
        <end position="81"/>
    </location>
</feature>
<dbReference type="GO" id="GO:0004742">
    <property type="term" value="F:dihydrolipoyllysine-residue acetyltransferase activity"/>
    <property type="evidence" value="ECO:0007669"/>
    <property type="project" value="TreeGrafter"/>
</dbReference>
<dbReference type="SUPFAM" id="SSF52777">
    <property type="entry name" value="CoA-dependent acyltransferases"/>
    <property type="match status" value="1"/>
</dbReference>
<dbReference type="Gene3D" id="3.30.559.10">
    <property type="entry name" value="Chloramphenicol acetyltransferase-like domain"/>
    <property type="match status" value="1"/>
</dbReference>
<feature type="signal peptide" evidence="2">
    <location>
        <begin position="1"/>
        <end position="19"/>
    </location>
</feature>
<protein>
    <recommendedName>
        <fullName evidence="3">Peripheral subunit-binding (PSBD) domain-containing protein</fullName>
    </recommendedName>
</protein>